<comment type="caution">
    <text evidence="3">The sequence shown here is derived from an EMBL/GenBank/DDBJ whole genome shotgun (WGS) entry which is preliminary data.</text>
</comment>
<dbReference type="Proteomes" id="UP000799776">
    <property type="component" value="Unassembled WGS sequence"/>
</dbReference>
<dbReference type="InterPro" id="IPR007320">
    <property type="entry name" value="PDCD2_C"/>
</dbReference>
<feature type="compositionally biased region" description="Low complexity" evidence="1">
    <location>
        <begin position="207"/>
        <end position="218"/>
    </location>
</feature>
<sequence length="451" mass="48450">MPSYASDTSDSEDDGDYTSTSVTLGYASKEPTGDDFSQLGGYPTWLDGKTAPSAALARCKVCNDYMTLLLQLNADMPEHFPGHERRLYVFSCRRKTCRRKEGSVRGLRATRASRAKQEAEAARKRNAEKEKEKEAQAETEQKKPQLMGETLFGVVGAPAANATAPANPFSNPFSTGSGGGASSNPNPFASASSLAAKPAQKPTPAITNTDTDNTTTTTALPETFAQKARLASPPPSTTTSQPALPHEPWPQPDALPKPYPSYHLDADYETLSVPTAPSIPSNTRLDPDAAEPGSSSTTITAKDEKEAFESIMDKTFQKFADRLAQNPEQVLRYEFRGQPLLYSDTDAVGKMLGGPHAEDENRKVKVASSGKGKGLPRCANCGAERVFEMQLTPQAIAELEAEELGLEGMEWGTVVVGTCARDCGAGDVGDGEVGYLEEWVGVQWEELAARK</sequence>
<feature type="compositionally biased region" description="Pro residues" evidence="1">
    <location>
        <begin position="245"/>
        <end position="259"/>
    </location>
</feature>
<name>A0A9P4LSH8_9PEZI</name>
<organism evidence="3 4">
    <name type="scientific">Saccharata proteae CBS 121410</name>
    <dbReference type="NCBI Taxonomy" id="1314787"/>
    <lineage>
        <taxon>Eukaryota</taxon>
        <taxon>Fungi</taxon>
        <taxon>Dikarya</taxon>
        <taxon>Ascomycota</taxon>
        <taxon>Pezizomycotina</taxon>
        <taxon>Dothideomycetes</taxon>
        <taxon>Dothideomycetes incertae sedis</taxon>
        <taxon>Botryosphaeriales</taxon>
        <taxon>Saccharataceae</taxon>
        <taxon>Saccharata</taxon>
    </lineage>
</organism>
<protein>
    <recommendedName>
        <fullName evidence="2">Programmed cell death protein 2 C-terminal domain-containing protein</fullName>
    </recommendedName>
</protein>
<keyword evidence="4" id="KW-1185">Reference proteome</keyword>
<feature type="region of interest" description="Disordered" evidence="1">
    <location>
        <begin position="166"/>
        <end position="301"/>
    </location>
</feature>
<evidence type="ECO:0000259" key="2">
    <source>
        <dbReference type="Pfam" id="PF04194"/>
    </source>
</evidence>
<feature type="region of interest" description="Disordered" evidence="1">
    <location>
        <begin position="101"/>
        <end position="147"/>
    </location>
</feature>
<accession>A0A9P4LSH8</accession>
<dbReference type="AlphaFoldDB" id="A0A9P4LSH8"/>
<feature type="compositionally biased region" description="Low complexity" evidence="1">
    <location>
        <begin position="166"/>
        <end position="175"/>
    </location>
</feature>
<dbReference type="EMBL" id="ML978740">
    <property type="protein sequence ID" value="KAF2084540.1"/>
    <property type="molecule type" value="Genomic_DNA"/>
</dbReference>
<proteinExistence type="predicted"/>
<dbReference type="GO" id="GO:0005737">
    <property type="term" value="C:cytoplasm"/>
    <property type="evidence" value="ECO:0007669"/>
    <property type="project" value="InterPro"/>
</dbReference>
<dbReference type="GO" id="GO:0030490">
    <property type="term" value="P:maturation of SSU-rRNA"/>
    <property type="evidence" value="ECO:0007669"/>
    <property type="project" value="TreeGrafter"/>
</dbReference>
<dbReference type="PANTHER" id="PTHR47524:SF1">
    <property type="entry name" value="20S RRNA ACCUMULATION PROTEIN 4"/>
    <property type="match status" value="1"/>
</dbReference>
<dbReference type="OrthoDB" id="443682at2759"/>
<evidence type="ECO:0000313" key="3">
    <source>
        <dbReference type="EMBL" id="KAF2084540.1"/>
    </source>
</evidence>
<feature type="compositionally biased region" description="Low complexity" evidence="1">
    <location>
        <begin position="182"/>
        <end position="196"/>
    </location>
</feature>
<reference evidence="3" key="1">
    <citation type="journal article" date="2020" name="Stud. Mycol.">
        <title>101 Dothideomycetes genomes: a test case for predicting lifestyles and emergence of pathogens.</title>
        <authorList>
            <person name="Haridas S."/>
            <person name="Albert R."/>
            <person name="Binder M."/>
            <person name="Bloem J."/>
            <person name="Labutti K."/>
            <person name="Salamov A."/>
            <person name="Andreopoulos B."/>
            <person name="Baker S."/>
            <person name="Barry K."/>
            <person name="Bills G."/>
            <person name="Bluhm B."/>
            <person name="Cannon C."/>
            <person name="Castanera R."/>
            <person name="Culley D."/>
            <person name="Daum C."/>
            <person name="Ezra D."/>
            <person name="Gonzalez J."/>
            <person name="Henrissat B."/>
            <person name="Kuo A."/>
            <person name="Liang C."/>
            <person name="Lipzen A."/>
            <person name="Lutzoni F."/>
            <person name="Magnuson J."/>
            <person name="Mondo S."/>
            <person name="Nolan M."/>
            <person name="Ohm R."/>
            <person name="Pangilinan J."/>
            <person name="Park H.-J."/>
            <person name="Ramirez L."/>
            <person name="Alfaro M."/>
            <person name="Sun H."/>
            <person name="Tritt A."/>
            <person name="Yoshinaga Y."/>
            <person name="Zwiers L.-H."/>
            <person name="Turgeon B."/>
            <person name="Goodwin S."/>
            <person name="Spatafora J."/>
            <person name="Crous P."/>
            <person name="Grigoriev I."/>
        </authorList>
    </citation>
    <scope>NUCLEOTIDE SEQUENCE</scope>
    <source>
        <strain evidence="3">CBS 121410</strain>
    </source>
</reference>
<feature type="domain" description="Programmed cell death protein 2 C-terminal" evidence="2">
    <location>
        <begin position="313"/>
        <end position="444"/>
    </location>
</feature>
<gene>
    <name evidence="3" type="ORF">K490DRAFT_48943</name>
</gene>
<feature type="compositionally biased region" description="Basic and acidic residues" evidence="1">
    <location>
        <begin position="115"/>
        <end position="143"/>
    </location>
</feature>
<evidence type="ECO:0000313" key="4">
    <source>
        <dbReference type="Proteomes" id="UP000799776"/>
    </source>
</evidence>
<dbReference type="Pfam" id="PF04194">
    <property type="entry name" value="PDCD2_C"/>
    <property type="match status" value="1"/>
</dbReference>
<evidence type="ECO:0000256" key="1">
    <source>
        <dbReference type="SAM" id="MobiDB-lite"/>
    </source>
</evidence>
<dbReference type="PANTHER" id="PTHR47524">
    <property type="entry name" value="20S RRNA ACCUMULATION PROTEIN 4"/>
    <property type="match status" value="1"/>
</dbReference>
<feature type="region of interest" description="Disordered" evidence="1">
    <location>
        <begin position="1"/>
        <end position="30"/>
    </location>
</feature>
<feature type="compositionally biased region" description="Polar residues" evidence="1">
    <location>
        <begin position="272"/>
        <end position="284"/>
    </location>
</feature>